<keyword evidence="3" id="KW-0731">Sigma factor</keyword>
<evidence type="ECO:0000256" key="4">
    <source>
        <dbReference type="ARBA" id="ARBA00023163"/>
    </source>
</evidence>
<dbReference type="InterPro" id="IPR013249">
    <property type="entry name" value="RNA_pol_sigma70_r4_t2"/>
</dbReference>
<comment type="similarity">
    <text evidence="1">Belongs to the sigma-70 factor family. ECF subfamily.</text>
</comment>
<dbReference type="GO" id="GO:0003677">
    <property type="term" value="F:DNA binding"/>
    <property type="evidence" value="ECO:0007669"/>
    <property type="project" value="InterPro"/>
</dbReference>
<keyword evidence="4" id="KW-0804">Transcription</keyword>
<keyword evidence="7" id="KW-0240">DNA-directed RNA polymerase</keyword>
<evidence type="ECO:0000259" key="5">
    <source>
        <dbReference type="Pfam" id="PF04542"/>
    </source>
</evidence>
<organism evidence="7">
    <name type="scientific">Myoviridae sp. ctByu2</name>
    <dbReference type="NCBI Taxonomy" id="2827668"/>
    <lineage>
        <taxon>Viruses</taxon>
        <taxon>Duplodnaviria</taxon>
        <taxon>Heunggongvirae</taxon>
        <taxon>Uroviricota</taxon>
        <taxon>Caudoviricetes</taxon>
    </lineage>
</organism>
<evidence type="ECO:0000313" key="7">
    <source>
        <dbReference type="EMBL" id="DAF47576.1"/>
    </source>
</evidence>
<dbReference type="EMBL" id="BK032557">
    <property type="protein sequence ID" value="DAF47576.1"/>
    <property type="molecule type" value="Genomic_DNA"/>
</dbReference>
<feature type="domain" description="RNA polymerase sigma-70 region 2" evidence="5">
    <location>
        <begin position="25"/>
        <end position="88"/>
    </location>
</feature>
<keyword evidence="2" id="KW-0805">Transcription regulation</keyword>
<dbReference type="InterPro" id="IPR013325">
    <property type="entry name" value="RNA_pol_sigma_r2"/>
</dbReference>
<evidence type="ECO:0000256" key="3">
    <source>
        <dbReference type="ARBA" id="ARBA00023082"/>
    </source>
</evidence>
<feature type="domain" description="RNA polymerase sigma factor 70 region 4 type 2" evidence="6">
    <location>
        <begin position="115"/>
        <end position="164"/>
    </location>
</feature>
<dbReference type="Gene3D" id="1.10.1740.10">
    <property type="match status" value="1"/>
</dbReference>
<dbReference type="Pfam" id="PF04542">
    <property type="entry name" value="Sigma70_r2"/>
    <property type="match status" value="1"/>
</dbReference>
<dbReference type="InterPro" id="IPR007627">
    <property type="entry name" value="RNA_pol_sigma70_r2"/>
</dbReference>
<dbReference type="NCBIfam" id="TIGR02937">
    <property type="entry name" value="sigma70-ECF"/>
    <property type="match status" value="1"/>
</dbReference>
<dbReference type="InterPro" id="IPR014284">
    <property type="entry name" value="RNA_pol_sigma-70_dom"/>
</dbReference>
<name>A0A8S5S9I6_9CAUD</name>
<dbReference type="GO" id="GO:0006352">
    <property type="term" value="P:DNA-templated transcription initiation"/>
    <property type="evidence" value="ECO:0007669"/>
    <property type="project" value="InterPro"/>
</dbReference>
<protein>
    <submittedName>
        <fullName evidence="7">DNA-directed RNA polymerase specialized sigma subunit</fullName>
    </submittedName>
</protein>
<dbReference type="SUPFAM" id="SSF88659">
    <property type="entry name" value="Sigma3 and sigma4 domains of RNA polymerase sigma factors"/>
    <property type="match status" value="1"/>
</dbReference>
<evidence type="ECO:0000256" key="2">
    <source>
        <dbReference type="ARBA" id="ARBA00023015"/>
    </source>
</evidence>
<sequence>MCRRNITTNFIFIMTQLELATRIKEVTPSLQRSAYYFTGNMDDASDLFQDTMVAVTANIDKFSPETNFHAWCQVVLKNLFYDKWRQKNSRPPTVPTSEQYCGSVVDPSPMDFTHIWNTIDHLPKPWSTVMKLRVSGYGYQEISDKLGIPLGTVKSRISLSRKRLSKDLAEYLF</sequence>
<evidence type="ECO:0000256" key="1">
    <source>
        <dbReference type="ARBA" id="ARBA00010641"/>
    </source>
</evidence>
<evidence type="ECO:0000259" key="6">
    <source>
        <dbReference type="Pfam" id="PF08281"/>
    </source>
</evidence>
<dbReference type="Gene3D" id="1.10.10.10">
    <property type="entry name" value="Winged helix-like DNA-binding domain superfamily/Winged helix DNA-binding domain"/>
    <property type="match status" value="1"/>
</dbReference>
<dbReference type="GO" id="GO:0000428">
    <property type="term" value="C:DNA-directed RNA polymerase complex"/>
    <property type="evidence" value="ECO:0007669"/>
    <property type="project" value="UniProtKB-KW"/>
</dbReference>
<dbReference type="InterPro" id="IPR036388">
    <property type="entry name" value="WH-like_DNA-bd_sf"/>
</dbReference>
<dbReference type="GO" id="GO:0016987">
    <property type="term" value="F:sigma factor activity"/>
    <property type="evidence" value="ECO:0007669"/>
    <property type="project" value="UniProtKB-KW"/>
</dbReference>
<dbReference type="InterPro" id="IPR013324">
    <property type="entry name" value="RNA_pol_sigma_r3/r4-like"/>
</dbReference>
<dbReference type="SUPFAM" id="SSF88946">
    <property type="entry name" value="Sigma2 domain of RNA polymerase sigma factors"/>
    <property type="match status" value="1"/>
</dbReference>
<reference evidence="7" key="1">
    <citation type="journal article" date="2021" name="Proc. Natl. Acad. Sci. U.S.A.">
        <title>A Catalog of Tens of Thousands of Viruses from Human Metagenomes Reveals Hidden Associations with Chronic Diseases.</title>
        <authorList>
            <person name="Tisza M.J."/>
            <person name="Buck C.B."/>
        </authorList>
    </citation>
    <scope>NUCLEOTIDE SEQUENCE</scope>
    <source>
        <strain evidence="7">CtByu2</strain>
    </source>
</reference>
<proteinExistence type="inferred from homology"/>
<dbReference type="PANTHER" id="PTHR43133">
    <property type="entry name" value="RNA POLYMERASE ECF-TYPE SIGMA FACTO"/>
    <property type="match status" value="1"/>
</dbReference>
<dbReference type="InterPro" id="IPR039425">
    <property type="entry name" value="RNA_pol_sigma-70-like"/>
</dbReference>
<dbReference type="PANTHER" id="PTHR43133:SF25">
    <property type="entry name" value="RNA POLYMERASE SIGMA FACTOR RFAY-RELATED"/>
    <property type="match status" value="1"/>
</dbReference>
<dbReference type="Pfam" id="PF08281">
    <property type="entry name" value="Sigma70_r4_2"/>
    <property type="match status" value="1"/>
</dbReference>
<accession>A0A8S5S9I6</accession>